<dbReference type="RefSeq" id="WP_106358720.1">
    <property type="nucleotide sequence ID" value="NZ_PVTP01000011.1"/>
</dbReference>
<dbReference type="PANTHER" id="PTHR35335:SF1">
    <property type="entry name" value="UPF0716 PROTEIN FXSA"/>
    <property type="match status" value="1"/>
</dbReference>
<dbReference type="OrthoDB" id="9792788at2"/>
<feature type="compositionally biased region" description="Polar residues" evidence="1">
    <location>
        <begin position="120"/>
        <end position="133"/>
    </location>
</feature>
<dbReference type="Proteomes" id="UP000238007">
    <property type="component" value="Unassembled WGS sequence"/>
</dbReference>
<dbReference type="NCBIfam" id="NF008528">
    <property type="entry name" value="PRK11463.1-2"/>
    <property type="match status" value="1"/>
</dbReference>
<sequence>MWLLIAFIAVPMIEISLFIQVGGAIGVWWTLLIVLTTAIAGSYLVKQQGLRELGKLQQSFSELQDPSEPLANGAMILFAGALLLTPGFFTDIVGLSLLIPKVRQAAFVWGRSKIKVASFTETSNQQRTQQPNDQVIDGEFQDVTGDKKPTHPPSGWTQH</sequence>
<dbReference type="EMBL" id="PVTP01000011">
    <property type="protein sequence ID" value="PRY75745.1"/>
    <property type="molecule type" value="Genomic_DNA"/>
</dbReference>
<gene>
    <name evidence="3" type="ORF">CLV80_11196</name>
</gene>
<keyword evidence="4" id="KW-1185">Reference proteome</keyword>
<evidence type="ECO:0000313" key="4">
    <source>
        <dbReference type="Proteomes" id="UP000238007"/>
    </source>
</evidence>
<keyword evidence="2" id="KW-0472">Membrane</keyword>
<comment type="caution">
    <text evidence="3">The sequence shown here is derived from an EMBL/GenBank/DDBJ whole genome shotgun (WGS) entry which is preliminary data.</text>
</comment>
<dbReference type="Pfam" id="PF04186">
    <property type="entry name" value="FxsA"/>
    <property type="match status" value="1"/>
</dbReference>
<keyword evidence="2" id="KW-1133">Transmembrane helix</keyword>
<name>A0A2T0VW41_9RHOB</name>
<organism evidence="3 4">
    <name type="scientific">Yoonia maritima</name>
    <dbReference type="NCBI Taxonomy" id="1435347"/>
    <lineage>
        <taxon>Bacteria</taxon>
        <taxon>Pseudomonadati</taxon>
        <taxon>Pseudomonadota</taxon>
        <taxon>Alphaproteobacteria</taxon>
        <taxon>Rhodobacterales</taxon>
        <taxon>Paracoccaceae</taxon>
        <taxon>Yoonia</taxon>
    </lineage>
</organism>
<protein>
    <submittedName>
        <fullName evidence="3">UPF0716 protein FxsA</fullName>
    </submittedName>
</protein>
<reference evidence="3 4" key="1">
    <citation type="submission" date="2018-03" db="EMBL/GenBank/DDBJ databases">
        <title>Genomic Encyclopedia of Archaeal and Bacterial Type Strains, Phase II (KMG-II): from individual species to whole genera.</title>
        <authorList>
            <person name="Goeker M."/>
        </authorList>
    </citation>
    <scope>NUCLEOTIDE SEQUENCE [LARGE SCALE GENOMIC DNA]</scope>
    <source>
        <strain evidence="3 4">DSM 101533</strain>
    </source>
</reference>
<feature type="transmembrane region" description="Helical" evidence="2">
    <location>
        <begin position="28"/>
        <end position="45"/>
    </location>
</feature>
<dbReference type="AlphaFoldDB" id="A0A2T0VW41"/>
<evidence type="ECO:0000256" key="1">
    <source>
        <dbReference type="SAM" id="MobiDB-lite"/>
    </source>
</evidence>
<dbReference type="GO" id="GO:0016020">
    <property type="term" value="C:membrane"/>
    <property type="evidence" value="ECO:0007669"/>
    <property type="project" value="InterPro"/>
</dbReference>
<proteinExistence type="predicted"/>
<evidence type="ECO:0000313" key="3">
    <source>
        <dbReference type="EMBL" id="PRY75745.1"/>
    </source>
</evidence>
<dbReference type="PANTHER" id="PTHR35335">
    <property type="entry name" value="UPF0716 PROTEIN FXSA"/>
    <property type="match status" value="1"/>
</dbReference>
<dbReference type="InterPro" id="IPR007313">
    <property type="entry name" value="FxsA"/>
</dbReference>
<accession>A0A2T0VW41</accession>
<keyword evidence="2" id="KW-0812">Transmembrane</keyword>
<evidence type="ECO:0000256" key="2">
    <source>
        <dbReference type="SAM" id="Phobius"/>
    </source>
</evidence>
<feature type="region of interest" description="Disordered" evidence="1">
    <location>
        <begin position="120"/>
        <end position="159"/>
    </location>
</feature>